<comment type="caution">
    <text evidence="1">The sequence shown here is derived from an EMBL/GenBank/DDBJ whole genome shotgun (WGS) entry which is preliminary data.</text>
</comment>
<protein>
    <recommendedName>
        <fullName evidence="3">Pyridoxamine 5'-phosphate oxidase putative domain-containing protein</fullName>
    </recommendedName>
</protein>
<name>A0AAV2W173_9VIBR</name>
<evidence type="ECO:0000313" key="2">
    <source>
        <dbReference type="Proteomes" id="UP000018211"/>
    </source>
</evidence>
<dbReference type="SUPFAM" id="SSF50475">
    <property type="entry name" value="FMN-binding split barrel"/>
    <property type="match status" value="1"/>
</dbReference>
<sequence length="145" mass="16513">MTEKANQELVNFLRKSKLLTLCTSNGDQLWAANLIFNFNESDMSAVVSTSVNTRHSEIMNERNIVAGTIGSKLSLLSSIGLQYSGNINLIDEPQRSVAKKQYLKRYPFLRGKVSDLWILKFDEIKLVSMRLGKRSCIEWLRENGQ</sequence>
<dbReference type="InterPro" id="IPR012349">
    <property type="entry name" value="Split_barrel_FMN-bd"/>
</dbReference>
<dbReference type="AlphaFoldDB" id="A0AAV2W173"/>
<proteinExistence type="predicted"/>
<dbReference type="EMBL" id="CAOF01000200">
    <property type="protein sequence ID" value="CCO50241.1"/>
    <property type="molecule type" value="Genomic_DNA"/>
</dbReference>
<reference evidence="1 2" key="1">
    <citation type="journal article" date="2013" name="ISME J.">
        <title>Comparative genomics of pathogenic lineages of Vibrio nigripulchritudo identifies virulence-associated traits.</title>
        <authorList>
            <person name="Goudenege D."/>
            <person name="Labreuche Y."/>
            <person name="Krin E."/>
            <person name="Ansquer D."/>
            <person name="Mangenot S."/>
            <person name="Calteau A."/>
            <person name="Medigue C."/>
            <person name="Mazel D."/>
            <person name="Polz M.F."/>
            <person name="Le Roux F."/>
        </authorList>
    </citation>
    <scope>NUCLEOTIDE SEQUENCE [LARGE SCALE GENOMIC DNA]</scope>
    <source>
        <strain evidence="1 2">SOn1</strain>
    </source>
</reference>
<dbReference type="Proteomes" id="UP000018211">
    <property type="component" value="Unassembled WGS sequence"/>
</dbReference>
<organism evidence="1 2">
    <name type="scientific">Vibrio nigripulchritudo SOn1</name>
    <dbReference type="NCBI Taxonomy" id="1238450"/>
    <lineage>
        <taxon>Bacteria</taxon>
        <taxon>Pseudomonadati</taxon>
        <taxon>Pseudomonadota</taxon>
        <taxon>Gammaproteobacteria</taxon>
        <taxon>Vibrionales</taxon>
        <taxon>Vibrionaceae</taxon>
        <taxon>Vibrio</taxon>
    </lineage>
</organism>
<dbReference type="Gene3D" id="2.30.110.10">
    <property type="entry name" value="Electron Transport, Fmn-binding Protein, Chain A"/>
    <property type="match status" value="1"/>
</dbReference>
<evidence type="ECO:0000313" key="1">
    <source>
        <dbReference type="EMBL" id="CCO50241.1"/>
    </source>
</evidence>
<gene>
    <name evidence="1" type="ORF">VIBNISOn1_p0078</name>
</gene>
<dbReference type="RefSeq" id="WP_022614111.1">
    <property type="nucleotide sequence ID" value="NZ_LK391966.1"/>
</dbReference>
<evidence type="ECO:0008006" key="3">
    <source>
        <dbReference type="Google" id="ProtNLM"/>
    </source>
</evidence>
<accession>A0AAV2W173</accession>